<evidence type="ECO:0000313" key="2">
    <source>
        <dbReference type="Proteomes" id="UP000003327"/>
    </source>
</evidence>
<comment type="caution">
    <text evidence="1">The sequence shown here is derived from an EMBL/GenBank/DDBJ whole genome shotgun (WGS) entry which is preliminary data.</text>
</comment>
<name>C9MLW2_9BACT</name>
<reference evidence="1 2" key="1">
    <citation type="submission" date="2009-09" db="EMBL/GenBank/DDBJ databases">
        <authorList>
            <person name="Weinstock G."/>
            <person name="Sodergren E."/>
            <person name="Clifton S."/>
            <person name="Fulton L."/>
            <person name="Fulton B."/>
            <person name="Courtney L."/>
            <person name="Fronick C."/>
            <person name="Harrison M."/>
            <person name="Strong C."/>
            <person name="Farmer C."/>
            <person name="Delahaunty K."/>
            <person name="Markovic C."/>
            <person name="Hall O."/>
            <person name="Minx P."/>
            <person name="Tomlinson C."/>
            <person name="Mitreva M."/>
            <person name="Nelson J."/>
            <person name="Hou S."/>
            <person name="Wollam A."/>
            <person name="Pepin K.H."/>
            <person name="Johnson M."/>
            <person name="Bhonagiri V."/>
            <person name="Nash W.E."/>
            <person name="Warren W."/>
            <person name="Chinwalla A."/>
            <person name="Mardis E.R."/>
            <person name="Wilson R.K."/>
        </authorList>
    </citation>
    <scope>NUCLEOTIDE SEQUENCE [LARGE SCALE GENOMIC DNA]</scope>
    <source>
        <strain evidence="1 2">F0319</strain>
    </source>
</reference>
<keyword evidence="2" id="KW-1185">Reference proteome</keyword>
<dbReference type="HOGENOM" id="CLU_3294591_0_0_10"/>
<protein>
    <submittedName>
        <fullName evidence="1">Uncharacterized protein</fullName>
    </submittedName>
</protein>
<organism evidence="1 2">
    <name type="scientific">Prevotella veroralis F0319</name>
    <dbReference type="NCBI Taxonomy" id="649761"/>
    <lineage>
        <taxon>Bacteria</taxon>
        <taxon>Pseudomonadati</taxon>
        <taxon>Bacteroidota</taxon>
        <taxon>Bacteroidia</taxon>
        <taxon>Bacteroidales</taxon>
        <taxon>Prevotellaceae</taxon>
        <taxon>Prevotella</taxon>
    </lineage>
</organism>
<dbReference type="EMBL" id="ACVA01000013">
    <property type="protein sequence ID" value="EEX19646.1"/>
    <property type="molecule type" value="Genomic_DNA"/>
</dbReference>
<sequence>MFDEHNICLGEVNTVNDTFHANNNTFGRTFRFAHTARLLP</sequence>
<dbReference type="Proteomes" id="UP000003327">
    <property type="component" value="Unassembled WGS sequence"/>
</dbReference>
<accession>C9MLW2</accession>
<evidence type="ECO:0000313" key="1">
    <source>
        <dbReference type="EMBL" id="EEX19646.1"/>
    </source>
</evidence>
<gene>
    <name evidence="1" type="ORF">HMPREF0973_00588</name>
</gene>
<dbReference type="STRING" id="649761.HMPREF0973_00588"/>
<dbReference type="AlphaFoldDB" id="C9MLW2"/>
<proteinExistence type="predicted"/>